<feature type="region of interest" description="Disordered" evidence="1">
    <location>
        <begin position="1"/>
        <end position="66"/>
    </location>
</feature>
<keyword evidence="3" id="KW-1185">Reference proteome</keyword>
<reference evidence="3" key="1">
    <citation type="journal article" date="2010" name="Genome Res.">
        <title>Population genomic sequencing of Coccidioides fungi reveals recent hybridization and transposon control.</title>
        <authorList>
            <person name="Neafsey D.E."/>
            <person name="Barker B.M."/>
            <person name="Sharpton T.J."/>
            <person name="Stajich J.E."/>
            <person name="Park D.J."/>
            <person name="Whiston E."/>
            <person name="Hung C.-Y."/>
            <person name="McMahan C."/>
            <person name="White J."/>
            <person name="Sykes S."/>
            <person name="Heiman D."/>
            <person name="Young S."/>
            <person name="Zeng Q."/>
            <person name="Abouelleil A."/>
            <person name="Aftuck L."/>
            <person name="Bessette D."/>
            <person name="Brown A."/>
            <person name="FitzGerald M."/>
            <person name="Lui A."/>
            <person name="Macdonald J.P."/>
            <person name="Priest M."/>
            <person name="Orbach M.J."/>
            <person name="Galgiani J.N."/>
            <person name="Kirkland T.N."/>
            <person name="Cole G.T."/>
            <person name="Birren B.W."/>
            <person name="Henn M.R."/>
            <person name="Taylor J.W."/>
            <person name="Rounsley S.D."/>
        </authorList>
    </citation>
    <scope>NUCLEOTIDE SEQUENCE [LARGE SCALE GENOMIC DNA]</scope>
    <source>
        <strain evidence="3">RMSCC 757 / Silveira</strain>
    </source>
</reference>
<dbReference type="AlphaFoldDB" id="E9D705"/>
<evidence type="ECO:0000256" key="1">
    <source>
        <dbReference type="SAM" id="MobiDB-lite"/>
    </source>
</evidence>
<gene>
    <name evidence="2" type="ORF">CPSG_05664</name>
</gene>
<name>E9D705_COCPS</name>
<evidence type="ECO:0000313" key="3">
    <source>
        <dbReference type="Proteomes" id="UP000002497"/>
    </source>
</evidence>
<dbReference type="VEuPathDB" id="FungiDB:CPSG_05664"/>
<accession>E9D705</accession>
<dbReference type="Proteomes" id="UP000002497">
    <property type="component" value="Unassembled WGS sequence"/>
</dbReference>
<protein>
    <submittedName>
        <fullName evidence="2">Predicted protein</fullName>
    </submittedName>
</protein>
<proteinExistence type="predicted"/>
<dbReference type="HOGENOM" id="CLU_2133293_0_0_1"/>
<sequence>MDTRHAARSQARSQRPPLPETSEREATPDPQPTPLESQHTPEMPGMWPKAPARGGGTTTGSVGLDPTHILHSKCTRKPQIEAPITRFWTEDTRKCSRHSLLYTARIRLQNLFE</sequence>
<evidence type="ECO:0000313" key="2">
    <source>
        <dbReference type="EMBL" id="EFW18027.1"/>
    </source>
</evidence>
<dbReference type="EMBL" id="GL636493">
    <property type="protein sequence ID" value="EFW18027.1"/>
    <property type="molecule type" value="Genomic_DNA"/>
</dbReference>
<reference evidence="3" key="2">
    <citation type="submission" date="2010-03" db="EMBL/GenBank/DDBJ databases">
        <title>The genome sequence of Coccidioides posadasii strain Silveira.</title>
        <authorList>
            <consortium name="The Broad Institute Genome Sequencing Center for Infectious Disease"/>
            <person name="Neafsey D."/>
            <person name="Orbach M."/>
            <person name="Henn M.R."/>
            <person name="Cole G.T."/>
            <person name="Galgiani J."/>
            <person name="Gardner M.J."/>
            <person name="Kirkland T.N."/>
            <person name="Taylor J.W."/>
            <person name="Young S.K."/>
            <person name="Zeng Q."/>
            <person name="Koehrsen M."/>
            <person name="Alvarado L."/>
            <person name="Berlin A."/>
            <person name="Borenstein D."/>
            <person name="Chapman S.B."/>
            <person name="Chen Z."/>
            <person name="Engels R."/>
            <person name="Freedman E."/>
            <person name="Gellesch M."/>
            <person name="Goldberg J."/>
            <person name="Griggs A."/>
            <person name="Gujja S."/>
            <person name="Heilman E."/>
            <person name="Heiman D."/>
            <person name="Howarth C."/>
            <person name="Jen D."/>
            <person name="Larson L."/>
            <person name="Mehta T."/>
            <person name="Neiman D."/>
            <person name="Park D."/>
            <person name="Pearson M."/>
            <person name="Richards J."/>
            <person name="Roberts A."/>
            <person name="Saif S."/>
            <person name="Shea T."/>
            <person name="Shenoy N."/>
            <person name="Sisk P."/>
            <person name="Stolte C."/>
            <person name="Sykes S."/>
            <person name="Walk T."/>
            <person name="White J."/>
            <person name="Yandava C."/>
            <person name="Haas B."/>
            <person name="Nusbaum C."/>
            <person name="Birren B."/>
        </authorList>
    </citation>
    <scope>NUCLEOTIDE SEQUENCE [LARGE SCALE GENOMIC DNA]</scope>
    <source>
        <strain evidence="3">RMSCC 757 / Silveira</strain>
    </source>
</reference>
<organism evidence="3">
    <name type="scientific">Coccidioides posadasii (strain RMSCC 757 / Silveira)</name>
    <name type="common">Valley fever fungus</name>
    <dbReference type="NCBI Taxonomy" id="443226"/>
    <lineage>
        <taxon>Eukaryota</taxon>
        <taxon>Fungi</taxon>
        <taxon>Dikarya</taxon>
        <taxon>Ascomycota</taxon>
        <taxon>Pezizomycotina</taxon>
        <taxon>Eurotiomycetes</taxon>
        <taxon>Eurotiomycetidae</taxon>
        <taxon>Onygenales</taxon>
        <taxon>Onygenaceae</taxon>
        <taxon>Coccidioides</taxon>
    </lineage>
</organism>